<dbReference type="SUPFAM" id="SSF46689">
    <property type="entry name" value="Homeodomain-like"/>
    <property type="match status" value="1"/>
</dbReference>
<evidence type="ECO:0000256" key="3">
    <source>
        <dbReference type="ARBA" id="ARBA00023163"/>
    </source>
</evidence>
<proteinExistence type="predicted"/>
<evidence type="ECO:0000313" key="7">
    <source>
        <dbReference type="Proteomes" id="UP000435304"/>
    </source>
</evidence>
<evidence type="ECO:0000259" key="5">
    <source>
        <dbReference type="PROSITE" id="PS50977"/>
    </source>
</evidence>
<dbReference type="Proteomes" id="UP000435304">
    <property type="component" value="Unassembled WGS sequence"/>
</dbReference>
<keyword evidence="1" id="KW-0805">Transcription regulation</keyword>
<dbReference type="InterPro" id="IPR009057">
    <property type="entry name" value="Homeodomain-like_sf"/>
</dbReference>
<sequence length="212" mass="22919">MSDSGIGLREIKKQLTRESIADAALQLALEKGLDNVTIEEIANLAFVSPRTFSNYFSCKEEAVATAGTQANFEVIEQLAHRPAEEPPLQSIAHVIIAAARERTDEQVALSARKLRLSREHPSLQPFQTAQYDALEAAMRHVVAERTGTDAETDLYPGLVTSVAVAATKHAITTWVFSQTPREHLPELLAEAFEQLGSGLPAPQPGVGPSPGE</sequence>
<dbReference type="AlphaFoldDB" id="A0A6A9UV35"/>
<accession>A0A6A9UV35</accession>
<dbReference type="GO" id="GO:0000976">
    <property type="term" value="F:transcription cis-regulatory region binding"/>
    <property type="evidence" value="ECO:0007669"/>
    <property type="project" value="TreeGrafter"/>
</dbReference>
<protein>
    <submittedName>
        <fullName evidence="6">TetR family transcriptional regulator</fullName>
    </submittedName>
</protein>
<organism evidence="6 7">
    <name type="scientific">Auraticoccus cholistanensis</name>
    <dbReference type="NCBI Taxonomy" id="2656650"/>
    <lineage>
        <taxon>Bacteria</taxon>
        <taxon>Bacillati</taxon>
        <taxon>Actinomycetota</taxon>
        <taxon>Actinomycetes</taxon>
        <taxon>Propionibacteriales</taxon>
        <taxon>Propionibacteriaceae</taxon>
        <taxon>Auraticoccus</taxon>
    </lineage>
</organism>
<evidence type="ECO:0000256" key="1">
    <source>
        <dbReference type="ARBA" id="ARBA00023015"/>
    </source>
</evidence>
<feature type="DNA-binding region" description="H-T-H motif" evidence="4">
    <location>
        <begin position="37"/>
        <end position="56"/>
    </location>
</feature>
<dbReference type="PROSITE" id="PS50977">
    <property type="entry name" value="HTH_TETR_2"/>
    <property type="match status" value="1"/>
</dbReference>
<dbReference type="Pfam" id="PF17754">
    <property type="entry name" value="TetR_C_14"/>
    <property type="match status" value="1"/>
</dbReference>
<gene>
    <name evidence="6" type="ORF">GC722_10965</name>
</gene>
<dbReference type="Gene3D" id="1.10.10.60">
    <property type="entry name" value="Homeodomain-like"/>
    <property type="match status" value="1"/>
</dbReference>
<dbReference type="GO" id="GO:0003700">
    <property type="term" value="F:DNA-binding transcription factor activity"/>
    <property type="evidence" value="ECO:0007669"/>
    <property type="project" value="TreeGrafter"/>
</dbReference>
<evidence type="ECO:0000256" key="2">
    <source>
        <dbReference type="ARBA" id="ARBA00023125"/>
    </source>
</evidence>
<reference evidence="6 7" key="1">
    <citation type="submission" date="2019-12" db="EMBL/GenBank/DDBJ databases">
        <title>Auraticoccus cholistani sp. nov., an actinomycete isolated from soil of Cholistan desert.</title>
        <authorList>
            <person name="Cheema M.T."/>
        </authorList>
    </citation>
    <scope>NUCLEOTIDE SEQUENCE [LARGE SCALE GENOMIC DNA]</scope>
    <source>
        <strain evidence="6 7">F435</strain>
    </source>
</reference>
<dbReference type="InterPro" id="IPR050109">
    <property type="entry name" value="HTH-type_TetR-like_transc_reg"/>
</dbReference>
<keyword evidence="2 4" id="KW-0238">DNA-binding</keyword>
<dbReference type="PANTHER" id="PTHR30055:SF238">
    <property type="entry name" value="MYCOFACTOCIN BIOSYNTHESIS TRANSCRIPTIONAL REGULATOR MFTR-RELATED"/>
    <property type="match status" value="1"/>
</dbReference>
<dbReference type="Pfam" id="PF00440">
    <property type="entry name" value="TetR_N"/>
    <property type="match status" value="1"/>
</dbReference>
<evidence type="ECO:0000256" key="4">
    <source>
        <dbReference type="PROSITE-ProRule" id="PRU00335"/>
    </source>
</evidence>
<dbReference type="EMBL" id="WPCU01000007">
    <property type="protein sequence ID" value="MVA76541.1"/>
    <property type="molecule type" value="Genomic_DNA"/>
</dbReference>
<dbReference type="InterPro" id="IPR001647">
    <property type="entry name" value="HTH_TetR"/>
</dbReference>
<keyword evidence="3" id="KW-0804">Transcription</keyword>
<dbReference type="Gene3D" id="1.10.357.10">
    <property type="entry name" value="Tetracycline Repressor, domain 2"/>
    <property type="match status" value="1"/>
</dbReference>
<feature type="domain" description="HTH tetR-type" evidence="5">
    <location>
        <begin position="14"/>
        <end position="74"/>
    </location>
</feature>
<evidence type="ECO:0000313" key="6">
    <source>
        <dbReference type="EMBL" id="MVA76541.1"/>
    </source>
</evidence>
<dbReference type="InterPro" id="IPR041347">
    <property type="entry name" value="MftR_C"/>
</dbReference>
<comment type="caution">
    <text evidence="6">The sequence shown here is derived from an EMBL/GenBank/DDBJ whole genome shotgun (WGS) entry which is preliminary data.</text>
</comment>
<dbReference type="RefSeq" id="WP_156610108.1">
    <property type="nucleotide sequence ID" value="NZ_WPCU01000007.1"/>
</dbReference>
<name>A0A6A9UV35_9ACTN</name>
<keyword evidence="7" id="KW-1185">Reference proteome</keyword>
<dbReference type="PANTHER" id="PTHR30055">
    <property type="entry name" value="HTH-TYPE TRANSCRIPTIONAL REGULATOR RUTR"/>
    <property type="match status" value="1"/>
</dbReference>